<dbReference type="Proteomes" id="UP000178645">
    <property type="component" value="Unassembled WGS sequence"/>
</dbReference>
<evidence type="ECO:0000313" key="1">
    <source>
        <dbReference type="EMBL" id="OGJ00894.1"/>
    </source>
</evidence>
<name>A0A1F6Y3E4_9BACT</name>
<comment type="caution">
    <text evidence="1">The sequence shown here is derived from an EMBL/GenBank/DDBJ whole genome shotgun (WGS) entry which is preliminary data.</text>
</comment>
<protein>
    <submittedName>
        <fullName evidence="1">Uncharacterized protein</fullName>
    </submittedName>
</protein>
<proteinExistence type="predicted"/>
<sequence length="121" mass="13101">MNTRKKGAQKMKFSTTLQKTGAACLLNVIREELVAALRVIDYDCIQQGLLYITDDPDTEPPVGAVIMWVGEGAPPEKMLGPNTHHVEPESLAHVVVACGATGGRVALSELFKGASCYFHLY</sequence>
<evidence type="ECO:0000313" key="2">
    <source>
        <dbReference type="Proteomes" id="UP000178645"/>
    </source>
</evidence>
<dbReference type="EMBL" id="MFVU01000033">
    <property type="protein sequence ID" value="OGJ00894.1"/>
    <property type="molecule type" value="Genomic_DNA"/>
</dbReference>
<accession>A0A1F6Y3E4</accession>
<reference evidence="1 2" key="1">
    <citation type="journal article" date="2016" name="Nat. Commun.">
        <title>Thousands of microbial genomes shed light on interconnected biogeochemical processes in an aquifer system.</title>
        <authorList>
            <person name="Anantharaman K."/>
            <person name="Brown C.T."/>
            <person name="Hug L.A."/>
            <person name="Sharon I."/>
            <person name="Castelle C.J."/>
            <person name="Probst A.J."/>
            <person name="Thomas B.C."/>
            <person name="Singh A."/>
            <person name="Wilkins M.J."/>
            <person name="Karaoz U."/>
            <person name="Brodie E.L."/>
            <person name="Williams K.H."/>
            <person name="Hubbard S.S."/>
            <person name="Banfield J.F."/>
        </authorList>
    </citation>
    <scope>NUCLEOTIDE SEQUENCE [LARGE SCALE GENOMIC DNA]</scope>
</reference>
<organism evidence="1 2">
    <name type="scientific">Candidatus Nomurabacteria bacterium RIFCSPLOWO2_12_FULL_44_11</name>
    <dbReference type="NCBI Taxonomy" id="1801796"/>
    <lineage>
        <taxon>Bacteria</taxon>
        <taxon>Candidatus Nomuraibacteriota</taxon>
    </lineage>
</organism>
<dbReference type="AlphaFoldDB" id="A0A1F6Y3E4"/>
<gene>
    <name evidence="1" type="ORF">A3G53_02675</name>
</gene>